<feature type="domain" description="UDENN" evidence="3">
    <location>
        <begin position="1"/>
        <end position="511"/>
    </location>
</feature>
<dbReference type="PROSITE" id="PS50211">
    <property type="entry name" value="DENN"/>
    <property type="match status" value="1"/>
</dbReference>
<dbReference type="PANTHER" id="PTHR13677">
    <property type="entry name" value="LD41638P"/>
    <property type="match status" value="1"/>
</dbReference>
<name>A0ABP1G714_9CHLO</name>
<gene>
    <name evidence="4" type="primary">g8551</name>
    <name evidence="4" type="ORF">VP750_LOCUS7346</name>
</gene>
<dbReference type="InterPro" id="IPR024224">
    <property type="entry name" value="DENND6"/>
</dbReference>
<evidence type="ECO:0000256" key="2">
    <source>
        <dbReference type="SAM" id="MobiDB-lite"/>
    </source>
</evidence>
<comment type="caution">
    <text evidence="4">The sequence shown here is derived from an EMBL/GenBank/DDBJ whole genome shotgun (WGS) entry which is preliminary data.</text>
</comment>
<dbReference type="InterPro" id="IPR037516">
    <property type="entry name" value="Tripartite_DENN"/>
</dbReference>
<feature type="compositionally biased region" description="Low complexity" evidence="2">
    <location>
        <begin position="328"/>
        <end position="339"/>
    </location>
</feature>
<accession>A0ABP1G714</accession>
<dbReference type="PANTHER" id="PTHR13677:SF0">
    <property type="entry name" value="LD41638P"/>
    <property type="match status" value="1"/>
</dbReference>
<dbReference type="EMBL" id="CAXHTA020000012">
    <property type="protein sequence ID" value="CAL5225687.1"/>
    <property type="molecule type" value="Genomic_DNA"/>
</dbReference>
<evidence type="ECO:0000313" key="5">
    <source>
        <dbReference type="Proteomes" id="UP001497392"/>
    </source>
</evidence>
<reference evidence="4 5" key="1">
    <citation type="submission" date="2024-06" db="EMBL/GenBank/DDBJ databases">
        <authorList>
            <person name="Kraege A."/>
            <person name="Thomma B."/>
        </authorList>
    </citation>
    <scope>NUCLEOTIDE SEQUENCE [LARGE SCALE GENOMIC DNA]</scope>
</reference>
<evidence type="ECO:0000313" key="4">
    <source>
        <dbReference type="EMBL" id="CAL5225687.1"/>
    </source>
</evidence>
<proteinExistence type="inferred from homology"/>
<protein>
    <submittedName>
        <fullName evidence="4">G8551 protein</fullName>
    </submittedName>
</protein>
<keyword evidence="5" id="KW-1185">Reference proteome</keyword>
<sequence length="714" mass="78483">MEQCFPENALTEEEANDVAFHSFPDSMSMELQIRSSVRDSTFFFRIRRSTPRSTANGPIAGGPDDEHRGSPYTASNFLYGFVFCRQRSDERLKRGGEQKSVAVLSSMPYSSVLSPLSQHAGPLYFNKGPSALRQVYEEVQQWDPPAPGLRGMVPVGSMPIPAQVPASCTLPAAPPWPEDATHPLAPLPSVRQANGVDTTQGSFYEVDVWLPLEAVMEKCWVLWELIVLAQPLMVIAPSPGACSAAVAALISLITPLPYAADFRPYFTIHDSVFLQLSAQELPSNSNSLPRLLGVTNLYFLKALPGWPNVLSTGARPQAVSGQMPANGSASQSAAEASAQPQKGSRLQRLNAAVKKRSAGTQILLSEHVQALWHSYKPLTRPDRSLLDRLLHPHASDPPARRARAAAANSAALRHHFGELTSAFLQPFTAFWQPTGPPPGNGPVPVQGAPHLPAFSHTEFLESLAQQTLPSILTERFGNQGTVIAFYKRFLESPNFAAWFERQREAAWAWQESEWAAAAAVRGEGADLSGLDEVQIVEAFFELEHTLESTLAAVQQPNASAQAIARVAALKRGLGSVYEAMPRDLQQTMLSSPARAALLQSLSVQADFEKRVNPNDQAQMSLLEEMRAHVKKLEEIRKNEDPRLSFATPEFKEAQRTFTEHFKRNFDRPVEWGMIKDYPWSTPQLRKLDVPVTVDGKPWPLDASGKPILKDVAAS</sequence>
<organism evidence="4 5">
    <name type="scientific">Coccomyxa viridis</name>
    <dbReference type="NCBI Taxonomy" id="1274662"/>
    <lineage>
        <taxon>Eukaryota</taxon>
        <taxon>Viridiplantae</taxon>
        <taxon>Chlorophyta</taxon>
        <taxon>core chlorophytes</taxon>
        <taxon>Trebouxiophyceae</taxon>
        <taxon>Trebouxiophyceae incertae sedis</taxon>
        <taxon>Coccomyxaceae</taxon>
        <taxon>Coccomyxa</taxon>
    </lineage>
</organism>
<evidence type="ECO:0000259" key="3">
    <source>
        <dbReference type="PROSITE" id="PS50211"/>
    </source>
</evidence>
<comment type="similarity">
    <text evidence="1">Belongs to the DENND6 family.</text>
</comment>
<feature type="region of interest" description="Disordered" evidence="2">
    <location>
        <begin position="316"/>
        <end position="351"/>
    </location>
</feature>
<evidence type="ECO:0000256" key="1">
    <source>
        <dbReference type="ARBA" id="ARBA00007159"/>
    </source>
</evidence>
<dbReference type="Proteomes" id="UP001497392">
    <property type="component" value="Unassembled WGS sequence"/>
</dbReference>